<feature type="region of interest" description="Disordered" evidence="1">
    <location>
        <begin position="280"/>
        <end position="302"/>
    </location>
</feature>
<reference evidence="2" key="1">
    <citation type="journal article" date="2020" name="Stud. Mycol.">
        <title>101 Dothideomycetes genomes: a test case for predicting lifestyles and emergence of pathogens.</title>
        <authorList>
            <person name="Haridas S."/>
            <person name="Albert R."/>
            <person name="Binder M."/>
            <person name="Bloem J."/>
            <person name="Labutti K."/>
            <person name="Salamov A."/>
            <person name="Andreopoulos B."/>
            <person name="Baker S."/>
            <person name="Barry K."/>
            <person name="Bills G."/>
            <person name="Bluhm B."/>
            <person name="Cannon C."/>
            <person name="Castanera R."/>
            <person name="Culley D."/>
            <person name="Daum C."/>
            <person name="Ezra D."/>
            <person name="Gonzalez J."/>
            <person name="Henrissat B."/>
            <person name="Kuo A."/>
            <person name="Liang C."/>
            <person name="Lipzen A."/>
            <person name="Lutzoni F."/>
            <person name="Magnuson J."/>
            <person name="Mondo S."/>
            <person name="Nolan M."/>
            <person name="Ohm R."/>
            <person name="Pangilinan J."/>
            <person name="Park H.-J."/>
            <person name="Ramirez L."/>
            <person name="Alfaro M."/>
            <person name="Sun H."/>
            <person name="Tritt A."/>
            <person name="Yoshinaga Y."/>
            <person name="Zwiers L.-H."/>
            <person name="Turgeon B."/>
            <person name="Goodwin S."/>
            <person name="Spatafora J."/>
            <person name="Crous P."/>
            <person name="Grigoriev I."/>
        </authorList>
    </citation>
    <scope>NUCLEOTIDE SEQUENCE</scope>
    <source>
        <strain evidence="2">CBS 119925</strain>
    </source>
</reference>
<protein>
    <submittedName>
        <fullName evidence="2">Uncharacterized protein</fullName>
    </submittedName>
</protein>
<evidence type="ECO:0000313" key="2">
    <source>
        <dbReference type="EMBL" id="KAF2751069.1"/>
    </source>
</evidence>
<sequence>MARPKRKAAAAPQNIPSQPKESPNEHESPNVGESSNVDELLNADEFPDANQSPDGNQSPTANVDTPIEATVTDHSFFLGDLPCGLQQYLYEHFPLNVMKRLREAGPDAEGDVERDVVARVVEEVGIHEWAFLIEPEWREGMWPCCGSPEILNYSGHDHANRADHLHAISLLRRVVDPGSGTLVYTRGKGVNTVLANQPHAESAGSEPFCKRLLEETLNEEVYKMMFEIEADDLPFRRLNIKTPLCPLNPILAKDLLTPAWKRTYDAAAPQYVWRRIEDVKAPRKKRKRADPWTVKPKKKAKA</sequence>
<evidence type="ECO:0000256" key="1">
    <source>
        <dbReference type="SAM" id="MobiDB-lite"/>
    </source>
</evidence>
<organism evidence="2 3">
    <name type="scientific">Sporormia fimetaria CBS 119925</name>
    <dbReference type="NCBI Taxonomy" id="1340428"/>
    <lineage>
        <taxon>Eukaryota</taxon>
        <taxon>Fungi</taxon>
        <taxon>Dikarya</taxon>
        <taxon>Ascomycota</taxon>
        <taxon>Pezizomycotina</taxon>
        <taxon>Dothideomycetes</taxon>
        <taxon>Pleosporomycetidae</taxon>
        <taxon>Pleosporales</taxon>
        <taxon>Sporormiaceae</taxon>
        <taxon>Sporormia</taxon>
    </lineage>
</organism>
<gene>
    <name evidence="2" type="ORF">M011DRAFT_473587</name>
</gene>
<dbReference type="AlphaFoldDB" id="A0A6A6VMM8"/>
<name>A0A6A6VMM8_9PLEO</name>
<dbReference type="EMBL" id="MU006562">
    <property type="protein sequence ID" value="KAF2751069.1"/>
    <property type="molecule type" value="Genomic_DNA"/>
</dbReference>
<evidence type="ECO:0000313" key="3">
    <source>
        <dbReference type="Proteomes" id="UP000799440"/>
    </source>
</evidence>
<feature type="compositionally biased region" description="Polar residues" evidence="1">
    <location>
        <begin position="49"/>
        <end position="63"/>
    </location>
</feature>
<dbReference type="Proteomes" id="UP000799440">
    <property type="component" value="Unassembled WGS sequence"/>
</dbReference>
<keyword evidence="3" id="KW-1185">Reference proteome</keyword>
<accession>A0A6A6VMM8</accession>
<proteinExistence type="predicted"/>
<feature type="region of interest" description="Disordered" evidence="1">
    <location>
        <begin position="1"/>
        <end position="64"/>
    </location>
</feature>